<feature type="transmembrane region" description="Helical" evidence="2">
    <location>
        <begin position="6"/>
        <end position="24"/>
    </location>
</feature>
<reference evidence="3 4" key="1">
    <citation type="submission" date="2020-04" db="EMBL/GenBank/DDBJ databases">
        <title>Ferrimonas sp. S7 isolated from sea water.</title>
        <authorList>
            <person name="Bae S.S."/>
            <person name="Baek K."/>
        </authorList>
    </citation>
    <scope>NUCLEOTIDE SEQUENCE [LARGE SCALE GENOMIC DNA]</scope>
    <source>
        <strain evidence="3 4">S7</strain>
    </source>
</reference>
<feature type="region of interest" description="Disordered" evidence="1">
    <location>
        <begin position="31"/>
        <end position="53"/>
    </location>
</feature>
<keyword evidence="4" id="KW-1185">Reference proteome</keyword>
<keyword evidence="2" id="KW-0812">Transmembrane</keyword>
<sequence length="53" mass="5977">MTSSSLAFPLLIIIGLAVIAYLLFSNKPSTVKRHANSATKTRHKRKRHKKAHH</sequence>
<evidence type="ECO:0000256" key="2">
    <source>
        <dbReference type="SAM" id="Phobius"/>
    </source>
</evidence>
<evidence type="ECO:0000313" key="4">
    <source>
        <dbReference type="Proteomes" id="UP000501602"/>
    </source>
</evidence>
<dbReference type="KEGG" id="fes:HER31_17720"/>
<dbReference type="EMBL" id="CP051180">
    <property type="protein sequence ID" value="QIZ78576.1"/>
    <property type="molecule type" value="Genomic_DNA"/>
</dbReference>
<gene>
    <name evidence="3" type="ORF">HER31_17720</name>
</gene>
<keyword evidence="2" id="KW-1133">Transmembrane helix</keyword>
<dbReference type="Proteomes" id="UP000501602">
    <property type="component" value="Chromosome"/>
</dbReference>
<accession>A0A6H1UK27</accession>
<name>A0A6H1UK27_9GAMM</name>
<organism evidence="3 4">
    <name type="scientific">Ferrimonas lipolytica</name>
    <dbReference type="NCBI Taxonomy" id="2724191"/>
    <lineage>
        <taxon>Bacteria</taxon>
        <taxon>Pseudomonadati</taxon>
        <taxon>Pseudomonadota</taxon>
        <taxon>Gammaproteobacteria</taxon>
        <taxon>Alteromonadales</taxon>
        <taxon>Ferrimonadaceae</taxon>
        <taxon>Ferrimonas</taxon>
    </lineage>
</organism>
<dbReference type="RefSeq" id="WP_168662670.1">
    <property type="nucleotide sequence ID" value="NZ_CP051180.1"/>
</dbReference>
<keyword evidence="2" id="KW-0472">Membrane</keyword>
<dbReference type="AlphaFoldDB" id="A0A6H1UK27"/>
<protein>
    <submittedName>
        <fullName evidence="3">Uncharacterized protein</fullName>
    </submittedName>
</protein>
<proteinExistence type="predicted"/>
<evidence type="ECO:0000256" key="1">
    <source>
        <dbReference type="SAM" id="MobiDB-lite"/>
    </source>
</evidence>
<evidence type="ECO:0000313" key="3">
    <source>
        <dbReference type="EMBL" id="QIZ78576.1"/>
    </source>
</evidence>